<dbReference type="PANTHER" id="PTHR42663">
    <property type="entry name" value="HYDROLASE C777.06C-RELATED-RELATED"/>
    <property type="match status" value="1"/>
</dbReference>
<dbReference type="GO" id="GO:0016787">
    <property type="term" value="F:hydrolase activity"/>
    <property type="evidence" value="ECO:0007669"/>
    <property type="project" value="UniProtKB-KW"/>
</dbReference>
<organism evidence="2 3">
    <name type="scientific">Rossellomorea marisflavi</name>
    <dbReference type="NCBI Taxonomy" id="189381"/>
    <lineage>
        <taxon>Bacteria</taxon>
        <taxon>Bacillati</taxon>
        <taxon>Bacillota</taxon>
        <taxon>Bacilli</taxon>
        <taxon>Bacillales</taxon>
        <taxon>Bacillaceae</taxon>
        <taxon>Rossellomorea</taxon>
    </lineage>
</organism>
<evidence type="ECO:0000313" key="2">
    <source>
        <dbReference type="EMBL" id="TYS56355.1"/>
    </source>
</evidence>
<feature type="domain" description="Metallo-beta-lactamase" evidence="1">
    <location>
        <begin position="16"/>
        <end position="215"/>
    </location>
</feature>
<dbReference type="PANTHER" id="PTHR42663:SF6">
    <property type="entry name" value="HYDROLASE C777.06C-RELATED"/>
    <property type="match status" value="1"/>
</dbReference>
<evidence type="ECO:0000313" key="3">
    <source>
        <dbReference type="Proteomes" id="UP000322997"/>
    </source>
</evidence>
<proteinExistence type="predicted"/>
<dbReference type="SMART" id="SM00849">
    <property type="entry name" value="Lactamase_B"/>
    <property type="match status" value="1"/>
</dbReference>
<gene>
    <name evidence="2" type="ORF">FZC83_01935</name>
</gene>
<dbReference type="InterPro" id="IPR036866">
    <property type="entry name" value="RibonucZ/Hydroxyglut_hydro"/>
</dbReference>
<dbReference type="Pfam" id="PF23023">
    <property type="entry name" value="Anti-Pycsar_Apyc1"/>
    <property type="match status" value="1"/>
</dbReference>
<dbReference type="AlphaFoldDB" id="A0A5D4RY88"/>
<dbReference type="Gene3D" id="3.60.15.10">
    <property type="entry name" value="Ribonuclease Z/Hydroxyacylglutathione hydrolase-like"/>
    <property type="match status" value="1"/>
</dbReference>
<reference evidence="2 3" key="1">
    <citation type="submission" date="2019-08" db="EMBL/GenBank/DDBJ databases">
        <title>Bacillus genomes from the desert of Cuatro Cienegas, Coahuila.</title>
        <authorList>
            <person name="Olmedo-Alvarez G."/>
        </authorList>
    </citation>
    <scope>NUCLEOTIDE SEQUENCE [LARGE SCALE GENOMIC DNA]</scope>
    <source>
        <strain evidence="2 3">CH108_3D</strain>
    </source>
</reference>
<protein>
    <submittedName>
        <fullName evidence="2">MBL fold metallo-hydrolase</fullName>
    </submittedName>
</protein>
<dbReference type="Proteomes" id="UP000322997">
    <property type="component" value="Unassembled WGS sequence"/>
</dbReference>
<name>A0A5D4RY88_9BACI</name>
<dbReference type="RefSeq" id="WP_148984389.1">
    <property type="nucleotide sequence ID" value="NZ_JBNILK010000001.1"/>
</dbReference>
<keyword evidence="2" id="KW-0378">Hydrolase</keyword>
<dbReference type="EMBL" id="VTEQ01000001">
    <property type="protein sequence ID" value="TYS56355.1"/>
    <property type="molecule type" value="Genomic_DNA"/>
</dbReference>
<dbReference type="InterPro" id="IPR001279">
    <property type="entry name" value="Metallo-B-lactamas"/>
</dbReference>
<evidence type="ECO:0000259" key="1">
    <source>
        <dbReference type="SMART" id="SM00849"/>
    </source>
</evidence>
<dbReference type="SUPFAM" id="SSF56281">
    <property type="entry name" value="Metallo-hydrolase/oxidoreductase"/>
    <property type="match status" value="1"/>
</dbReference>
<sequence length="248" mass="28164">MKIKALGVNGAFTKNYHNNFVFEMGERTLLVDAGTTLRYSLSDAGFKETDITDIIITHLHSDHVGGLEEFAQRCKWIFNHKPNLWVRGKMKAQLEEVIEKGLCTDGLTLNDYFNIYTCETGARNSFNIGNHQIELIDTDNLHSEGMLSMGLKITLENGHNVIYTSDIAKHQLAGFKDAIDERTSVLFHDVSMVENPVHSYIEDVVEHYKDVIAPHRIFAMHYQDETDLVELQQTYGISVVTTDHGYIV</sequence>
<comment type="caution">
    <text evidence="2">The sequence shown here is derived from an EMBL/GenBank/DDBJ whole genome shotgun (WGS) entry which is preliminary data.</text>
</comment>
<accession>A0A5D4RY88</accession>
<dbReference type="GO" id="GO:0046872">
    <property type="term" value="F:metal ion binding"/>
    <property type="evidence" value="ECO:0007669"/>
    <property type="project" value="UniProtKB-KW"/>
</dbReference>